<dbReference type="InterPro" id="IPR031610">
    <property type="entry name" value="TIC110"/>
</dbReference>
<dbReference type="GO" id="GO:0061927">
    <property type="term" value="C:TOC-TIC supercomplex I"/>
    <property type="evidence" value="ECO:0000318"/>
    <property type="project" value="GO_Central"/>
</dbReference>
<gene>
    <name evidence="13" type="ORF">SELMODRAFT_439675</name>
</gene>
<feature type="compositionally biased region" description="Low complexity" evidence="11">
    <location>
        <begin position="53"/>
        <end position="66"/>
    </location>
</feature>
<dbReference type="PANTHER" id="PTHR34935">
    <property type="entry name" value="PROTEIN TIC110, CHLOROPLASTIC"/>
    <property type="match status" value="1"/>
</dbReference>
<dbReference type="GO" id="GO:0000398">
    <property type="term" value="P:mRNA splicing, via spliceosome"/>
    <property type="evidence" value="ECO:0007669"/>
    <property type="project" value="UniProtKB-ARBA"/>
</dbReference>
<evidence type="ECO:0000256" key="10">
    <source>
        <dbReference type="ARBA" id="ARBA00033125"/>
    </source>
</evidence>
<evidence type="ECO:0000259" key="12">
    <source>
        <dbReference type="PROSITE" id="PS52002"/>
    </source>
</evidence>
<dbReference type="FunCoup" id="D8R4X9">
    <property type="interactions" value="1551"/>
</dbReference>
<proteinExistence type="inferred from homology"/>
<evidence type="ECO:0000313" key="13">
    <source>
        <dbReference type="EMBL" id="EFJ32745.1"/>
    </source>
</evidence>
<feature type="region of interest" description="Disordered" evidence="11">
    <location>
        <begin position="53"/>
        <end position="74"/>
    </location>
</feature>
<keyword evidence="6" id="KW-0747">Spliceosome</keyword>
<dbReference type="Gene3D" id="2.30.30.100">
    <property type="match status" value="1"/>
</dbReference>
<dbReference type="InterPro" id="IPR047575">
    <property type="entry name" value="Sm"/>
</dbReference>
<reference evidence="13 14" key="1">
    <citation type="journal article" date="2011" name="Science">
        <title>The Selaginella genome identifies genetic changes associated with the evolution of vascular plants.</title>
        <authorList>
            <person name="Banks J.A."/>
            <person name="Nishiyama T."/>
            <person name="Hasebe M."/>
            <person name="Bowman J.L."/>
            <person name="Gribskov M."/>
            <person name="dePamphilis C."/>
            <person name="Albert V.A."/>
            <person name="Aono N."/>
            <person name="Aoyama T."/>
            <person name="Ambrose B.A."/>
            <person name="Ashton N.W."/>
            <person name="Axtell M.J."/>
            <person name="Barker E."/>
            <person name="Barker M.S."/>
            <person name="Bennetzen J.L."/>
            <person name="Bonawitz N.D."/>
            <person name="Chapple C."/>
            <person name="Cheng C."/>
            <person name="Correa L.G."/>
            <person name="Dacre M."/>
            <person name="DeBarry J."/>
            <person name="Dreyer I."/>
            <person name="Elias M."/>
            <person name="Engstrom E.M."/>
            <person name="Estelle M."/>
            <person name="Feng L."/>
            <person name="Finet C."/>
            <person name="Floyd S.K."/>
            <person name="Frommer W.B."/>
            <person name="Fujita T."/>
            <person name="Gramzow L."/>
            <person name="Gutensohn M."/>
            <person name="Harholt J."/>
            <person name="Hattori M."/>
            <person name="Heyl A."/>
            <person name="Hirai T."/>
            <person name="Hiwatashi Y."/>
            <person name="Ishikawa M."/>
            <person name="Iwata M."/>
            <person name="Karol K.G."/>
            <person name="Koehler B."/>
            <person name="Kolukisaoglu U."/>
            <person name="Kubo M."/>
            <person name="Kurata T."/>
            <person name="Lalonde S."/>
            <person name="Li K."/>
            <person name="Li Y."/>
            <person name="Litt A."/>
            <person name="Lyons E."/>
            <person name="Manning G."/>
            <person name="Maruyama T."/>
            <person name="Michael T.P."/>
            <person name="Mikami K."/>
            <person name="Miyazaki S."/>
            <person name="Morinaga S."/>
            <person name="Murata T."/>
            <person name="Mueller-Roeber B."/>
            <person name="Nelson D.R."/>
            <person name="Obara M."/>
            <person name="Oguri Y."/>
            <person name="Olmstead R.G."/>
            <person name="Onodera N."/>
            <person name="Petersen B.L."/>
            <person name="Pils B."/>
            <person name="Prigge M."/>
            <person name="Rensing S.A."/>
            <person name="Riano-Pachon D.M."/>
            <person name="Roberts A.W."/>
            <person name="Sato Y."/>
            <person name="Scheller H.V."/>
            <person name="Schulz B."/>
            <person name="Schulz C."/>
            <person name="Shakirov E.V."/>
            <person name="Shibagaki N."/>
            <person name="Shinohara N."/>
            <person name="Shippen D.E."/>
            <person name="Soerensen I."/>
            <person name="Sotooka R."/>
            <person name="Sugimoto N."/>
            <person name="Sugita M."/>
            <person name="Sumikawa N."/>
            <person name="Tanurdzic M."/>
            <person name="Theissen G."/>
            <person name="Ulvskov P."/>
            <person name="Wakazuki S."/>
            <person name="Weng J.K."/>
            <person name="Willats W.W."/>
            <person name="Wipf D."/>
            <person name="Wolf P.G."/>
            <person name="Yang L."/>
            <person name="Zimmer A.D."/>
            <person name="Zhu Q."/>
            <person name="Mitros T."/>
            <person name="Hellsten U."/>
            <person name="Loque D."/>
            <person name="Otillar R."/>
            <person name="Salamov A."/>
            <person name="Schmutz J."/>
            <person name="Shapiro H."/>
            <person name="Lindquist E."/>
            <person name="Lucas S."/>
            <person name="Rokhsar D."/>
            <person name="Grigoriev I.V."/>
        </authorList>
    </citation>
    <scope>NUCLEOTIDE SEQUENCE [LARGE SCALE GENOMIC DNA]</scope>
</reference>
<dbReference type="FunFam" id="2.30.30.100:FF:000069">
    <property type="entry name" value="Small nuclear ribonucleoprotein Sm D2"/>
    <property type="match status" value="1"/>
</dbReference>
<keyword evidence="4" id="KW-0963">Cytoplasm</keyword>
<feature type="compositionally biased region" description="Basic and acidic residues" evidence="11">
    <location>
        <begin position="1183"/>
        <end position="1193"/>
    </location>
</feature>
<keyword evidence="9" id="KW-0687">Ribonucleoprotein</keyword>
<comment type="subcellular location">
    <subcellularLocation>
        <location evidence="2">Cytoplasm</location>
        <location evidence="2">Cytosol</location>
    </subcellularLocation>
    <subcellularLocation>
        <location evidence="1">Nucleus</location>
    </subcellularLocation>
</comment>
<evidence type="ECO:0000256" key="11">
    <source>
        <dbReference type="SAM" id="MobiDB-lite"/>
    </source>
</evidence>
<evidence type="ECO:0000256" key="1">
    <source>
        <dbReference type="ARBA" id="ARBA00004123"/>
    </source>
</evidence>
<dbReference type="InterPro" id="IPR001163">
    <property type="entry name" value="Sm_dom_euk/arc"/>
</dbReference>
<dbReference type="Pfam" id="PF01423">
    <property type="entry name" value="LSM"/>
    <property type="match status" value="1"/>
</dbReference>
<dbReference type="Pfam" id="PF16940">
    <property type="entry name" value="Tic110"/>
    <property type="match status" value="1"/>
</dbReference>
<protein>
    <recommendedName>
        <fullName evidence="10">snRNP core protein D2</fullName>
    </recommendedName>
</protein>
<keyword evidence="8" id="KW-0539">Nucleus</keyword>
<dbReference type="CDD" id="cd01720">
    <property type="entry name" value="Sm_D2"/>
    <property type="match status" value="1"/>
</dbReference>
<name>D8R4X9_SELML</name>
<feature type="domain" description="Sm" evidence="12">
    <location>
        <begin position="1043"/>
        <end position="1129"/>
    </location>
</feature>
<comment type="similarity">
    <text evidence="3">Belongs to the snRNP core protein family.</text>
</comment>
<dbReference type="GO" id="GO:0003723">
    <property type="term" value="F:RNA binding"/>
    <property type="evidence" value="ECO:0007669"/>
    <property type="project" value="InterPro"/>
</dbReference>
<dbReference type="AlphaFoldDB" id="D8R4X9"/>
<dbReference type="SUPFAM" id="SSF50182">
    <property type="entry name" value="Sm-like ribonucleoproteins"/>
    <property type="match status" value="1"/>
</dbReference>
<dbReference type="SMART" id="SM00651">
    <property type="entry name" value="Sm"/>
    <property type="match status" value="1"/>
</dbReference>
<dbReference type="Proteomes" id="UP000001514">
    <property type="component" value="Unassembled WGS sequence"/>
</dbReference>
<dbReference type="OMA" id="PTEYAQK"/>
<evidence type="ECO:0000256" key="3">
    <source>
        <dbReference type="ARBA" id="ARBA00008146"/>
    </source>
</evidence>
<evidence type="ECO:0000313" key="14">
    <source>
        <dbReference type="Proteomes" id="UP000001514"/>
    </source>
</evidence>
<accession>D8R4X9</accession>
<dbReference type="GO" id="GO:0005689">
    <property type="term" value="C:U12-type spliceosomal complex"/>
    <property type="evidence" value="ECO:0007669"/>
    <property type="project" value="UniProtKB-ARBA"/>
</dbReference>
<sequence>MLPTPCLSAGCRRHARLAPGSVDSGFFASRQLHRAHISSRRRILRARISGSVASSSSSSSSSASAAEKSNVFGSEKRLSGPKKLLEGMPAPTRYVTCTAIVAGALMAGYAVGSQAKGTPNAALAGAIALGAVGGATAFVVNSMAPDVAAAQVHNLLVNHPDPRSLRGEEIEGILKKFGINKTNEKFNTELRNLYDSFVSSVIPPGNEDLKGDEAATIRKFKEALGLDDPDAAAVHIEICRRIVRQRLETGDRDTAVEELRAFQKLVYVSNLVFGEASKFLLPWKRVFKVTDSQVEIAVRDNAQRLFATKLSSIGTGKYSSYRTYVNIDQLKELRRIQLKVQLSDEITSSLFKSHTQKLLEGYISRALEVLKARTRIKDTKKLVMELESMLAYNDLLSALAKDADSSSLVPGVGPASVIGGVYDSDRAMDDLKLLYRTYLSEAVVSNGQLLKEKLPLLAQLKNTFGIGNREADDIMLDITTKVYRRRLSLAVTDGDLDAATSKATFLQNLCNSLQFDPAKASKVHEEIYRQKLEQCVADGSLSDEDISALLRLRVLLCIPQETVETAHADICGRIFAKVVNTAIASGVDGYDPETTATVRAAIKGLRLSQKAAMDIASKAVRTMFMTYVKRSRTADNRTESARELKKMILFNNLVVTELVDDIKQDPNVVKAEFVEEKKVEEVDYIDDGLEMLQSLRKTKPDQTRETSGKEPQKEITLRDDLPARDRTDLYRLYLIYCLTGETTHMPFGSSIVVQRDSSEFERLGELGIILGLTPMEIGTVHKGLAEQAFKQQAEVILADGKLLPQKMEQLVEVQKQLGLPSDSFQKVVHNIATTKMSGAIDAAVRSGELKVEEIKEMRDAGVKIDSMISKEQREKMYRSLVDRELSSGKGEFDEDKFYTSVPAELELDPAKCRSMVDDLTKQRLKSSLIQAVALLRQKNETGVVSQLTNLLLCDKLVRSEKLSWAVEDELKDLYCIYVKTSPPAEKQQRLQELFGFSASMAKSLEDFVAANGFSLAGDEEELNGARAMEEDTKKEEEFNIGPLSVLTSSVKQNTQVLINCRNNRKLLGRVKAFDRHCNMVLENVREMWTEVPKTGKGKKKAKPVNKDRFISKMFLRGDSVIIVLKNPKEKQSKAKQSDFATAPCVLYALLSSSSSSSVRSQEKARDLYKTPGSDLISLTLAAQDRHPSRESRSSKKHKNEVQASASDVRDPEQPILARLGGRRKISISINQKDKSVPLARIKTAQGVKT</sequence>
<keyword evidence="7" id="KW-0508">mRNA splicing</keyword>
<evidence type="ECO:0000256" key="6">
    <source>
        <dbReference type="ARBA" id="ARBA00022728"/>
    </source>
</evidence>
<dbReference type="HOGENOM" id="CLU_006871_0_0_1"/>
<dbReference type="KEGG" id="smo:SELMODRAFT_439675"/>
<keyword evidence="14" id="KW-1185">Reference proteome</keyword>
<dbReference type="InParanoid" id="D8R4X9"/>
<evidence type="ECO:0000256" key="8">
    <source>
        <dbReference type="ARBA" id="ARBA00023242"/>
    </source>
</evidence>
<dbReference type="GO" id="GO:0005829">
    <property type="term" value="C:cytosol"/>
    <property type="evidence" value="ECO:0007669"/>
    <property type="project" value="UniProtKB-SubCell"/>
</dbReference>
<feature type="region of interest" description="Disordered" evidence="11">
    <location>
        <begin position="1180"/>
        <end position="1219"/>
    </location>
</feature>
<evidence type="ECO:0000256" key="5">
    <source>
        <dbReference type="ARBA" id="ARBA00022664"/>
    </source>
</evidence>
<dbReference type="GO" id="GO:0045037">
    <property type="term" value="P:protein import into chloroplast stroma"/>
    <property type="evidence" value="ECO:0000318"/>
    <property type="project" value="GO_Central"/>
</dbReference>
<dbReference type="GO" id="GO:0030532">
    <property type="term" value="C:small nuclear ribonucleoprotein complex"/>
    <property type="evidence" value="ECO:0007669"/>
    <property type="project" value="InterPro"/>
</dbReference>
<dbReference type="eggNOG" id="KOG3459">
    <property type="taxonomic scope" value="Eukaryota"/>
</dbReference>
<dbReference type="Gramene" id="EFJ32745">
    <property type="protein sequence ID" value="EFJ32745"/>
    <property type="gene ID" value="SELMODRAFT_439675"/>
</dbReference>
<evidence type="ECO:0000256" key="2">
    <source>
        <dbReference type="ARBA" id="ARBA00004514"/>
    </source>
</evidence>
<organism evidence="14">
    <name type="scientific">Selaginella moellendorffii</name>
    <name type="common">Spikemoss</name>
    <dbReference type="NCBI Taxonomy" id="88036"/>
    <lineage>
        <taxon>Eukaryota</taxon>
        <taxon>Viridiplantae</taxon>
        <taxon>Streptophyta</taxon>
        <taxon>Embryophyta</taxon>
        <taxon>Tracheophyta</taxon>
        <taxon>Lycopodiopsida</taxon>
        <taxon>Selaginellales</taxon>
        <taxon>Selaginellaceae</taxon>
        <taxon>Selaginella</taxon>
    </lineage>
</organism>
<dbReference type="InterPro" id="IPR010920">
    <property type="entry name" value="LSM_dom_sf"/>
</dbReference>
<dbReference type="STRING" id="88036.D8R4X9"/>
<keyword evidence="5" id="KW-0507">mRNA processing</keyword>
<dbReference type="PANTHER" id="PTHR34935:SF3">
    <property type="entry name" value="PROTEIN TIC110, CHLOROPLASTIC"/>
    <property type="match status" value="1"/>
</dbReference>
<dbReference type="PROSITE" id="PS52002">
    <property type="entry name" value="SM"/>
    <property type="match status" value="1"/>
</dbReference>
<evidence type="ECO:0000256" key="4">
    <source>
        <dbReference type="ARBA" id="ARBA00022490"/>
    </source>
</evidence>
<dbReference type="EMBL" id="GL377572">
    <property type="protein sequence ID" value="EFJ32745.1"/>
    <property type="molecule type" value="Genomic_DNA"/>
</dbReference>
<evidence type="ECO:0000256" key="7">
    <source>
        <dbReference type="ARBA" id="ARBA00023187"/>
    </source>
</evidence>
<evidence type="ECO:0000256" key="9">
    <source>
        <dbReference type="ARBA" id="ARBA00023274"/>
    </source>
</evidence>
<dbReference type="InterPro" id="IPR027248">
    <property type="entry name" value="Sm_D2"/>
</dbReference>